<protein>
    <submittedName>
        <fullName evidence="1">Uncharacterized protein</fullName>
    </submittedName>
</protein>
<gene>
    <name evidence="1" type="ORF">AB0E89_45675</name>
</gene>
<proteinExistence type="predicted"/>
<dbReference type="RefSeq" id="WP_361710403.1">
    <property type="nucleotide sequence ID" value="NZ_JBEZVE010000051.1"/>
</dbReference>
<evidence type="ECO:0000313" key="1">
    <source>
        <dbReference type="EMBL" id="MEU3787721.1"/>
    </source>
</evidence>
<organism evidence="1 2">
    <name type="scientific">Streptomyces sp. 900129855</name>
    <dbReference type="NCBI Taxonomy" id="3155129"/>
    <lineage>
        <taxon>Bacteria</taxon>
        <taxon>Bacillati</taxon>
        <taxon>Actinomycetota</taxon>
        <taxon>Actinomycetes</taxon>
        <taxon>Kitasatosporales</taxon>
        <taxon>Streptomycetaceae</taxon>
        <taxon>Streptomyces</taxon>
    </lineage>
</organism>
<reference evidence="1 2" key="1">
    <citation type="submission" date="2024-06" db="EMBL/GenBank/DDBJ databases">
        <title>The Natural Products Discovery Center: Release of the First 8490 Sequenced Strains for Exploring Actinobacteria Biosynthetic Diversity.</title>
        <authorList>
            <person name="Kalkreuter E."/>
            <person name="Kautsar S.A."/>
            <person name="Yang D."/>
            <person name="Bader C.D."/>
            <person name="Teijaro C.N."/>
            <person name="Fluegel L."/>
            <person name="Davis C.M."/>
            <person name="Simpson J.R."/>
            <person name="Lauterbach L."/>
            <person name="Steele A.D."/>
            <person name="Gui C."/>
            <person name="Meng S."/>
            <person name="Li G."/>
            <person name="Viehrig K."/>
            <person name="Ye F."/>
            <person name="Su P."/>
            <person name="Kiefer A.F."/>
            <person name="Nichols A."/>
            <person name="Cepeda A.J."/>
            <person name="Yan W."/>
            <person name="Fan B."/>
            <person name="Jiang Y."/>
            <person name="Adhikari A."/>
            <person name="Zheng C.-J."/>
            <person name="Schuster L."/>
            <person name="Cowan T.M."/>
            <person name="Smanski M.J."/>
            <person name="Chevrette M.G."/>
            <person name="De Carvalho L.P.S."/>
            <person name="Shen B."/>
        </authorList>
    </citation>
    <scope>NUCLEOTIDE SEQUENCE [LARGE SCALE GENOMIC DNA]</scope>
    <source>
        <strain evidence="1 2">NPDC033843</strain>
    </source>
</reference>
<dbReference type="EMBL" id="JBEZVE010000051">
    <property type="protein sequence ID" value="MEU3787721.1"/>
    <property type="molecule type" value="Genomic_DNA"/>
</dbReference>
<evidence type="ECO:0000313" key="2">
    <source>
        <dbReference type="Proteomes" id="UP001550739"/>
    </source>
</evidence>
<dbReference type="Proteomes" id="UP001550739">
    <property type="component" value="Unassembled WGS sequence"/>
</dbReference>
<name>A0ABV2ZYU8_9ACTN</name>
<comment type="caution">
    <text evidence="1">The sequence shown here is derived from an EMBL/GenBank/DDBJ whole genome shotgun (WGS) entry which is preliminary data.</text>
</comment>
<keyword evidence="2" id="KW-1185">Reference proteome</keyword>
<sequence length="129" mass="14800">MRSSRRNAYLDLMEQAHVTGELYWRVGDVYVQLTDQADRLARIEELRTQLRDAFDPLMRCVRVIVLEGPEIVAQAARGVLEAASETNSALRRVSQDEPQARERFDASQERFRYRLEAFIEAARASVSGL</sequence>
<accession>A0ABV2ZYU8</accession>